<dbReference type="EMBL" id="QGTW01000022">
    <property type="protein sequence ID" value="PWW19135.1"/>
    <property type="molecule type" value="Genomic_DNA"/>
</dbReference>
<dbReference type="InterPro" id="IPR057253">
    <property type="entry name" value="CoiA-like_N"/>
</dbReference>
<dbReference type="Pfam" id="PF25164">
    <property type="entry name" value="CoiA_N"/>
    <property type="match status" value="1"/>
</dbReference>
<dbReference type="InterPro" id="IPR057252">
    <property type="entry name" value="CoiA_C"/>
</dbReference>
<dbReference type="Pfam" id="PF06054">
    <property type="entry name" value="CoiA_nuc"/>
    <property type="match status" value="1"/>
</dbReference>
<proteinExistence type="predicted"/>
<dbReference type="PIRSF" id="PIRSF007487">
    <property type="entry name" value="Competence-induced_CoiA_bac"/>
    <property type="match status" value="1"/>
</dbReference>
<dbReference type="Proteomes" id="UP000247150">
    <property type="component" value="Unassembled WGS sequence"/>
</dbReference>
<feature type="domain" description="Competence protein CoiA-like N-terminal" evidence="2">
    <location>
        <begin position="22"/>
        <end position="62"/>
    </location>
</feature>
<dbReference type="AlphaFoldDB" id="A0A2V2ZGP4"/>
<comment type="caution">
    <text evidence="4">The sequence shown here is derived from an EMBL/GenBank/DDBJ whole genome shotgun (WGS) entry which is preliminary data.</text>
</comment>
<dbReference type="RefSeq" id="WP_110067600.1">
    <property type="nucleotide sequence ID" value="NZ_QGTW01000022.1"/>
</dbReference>
<gene>
    <name evidence="4" type="ORF">DFO73_12224</name>
</gene>
<protein>
    <submittedName>
        <fullName evidence="4">Competence CoiA-like predicted nuclease</fullName>
    </submittedName>
</protein>
<accession>A0A2V2ZGP4</accession>
<reference evidence="4 5" key="1">
    <citation type="submission" date="2018-05" db="EMBL/GenBank/DDBJ databases">
        <title>Freshwater and sediment microbial communities from various areas in North America, analyzing microbe dynamics in response to fracking.</title>
        <authorList>
            <person name="Lamendella R."/>
        </authorList>
    </citation>
    <scope>NUCLEOTIDE SEQUENCE [LARGE SCALE GENOMIC DNA]</scope>
    <source>
        <strain evidence="4 5">15_TX</strain>
    </source>
</reference>
<dbReference type="Pfam" id="PF25166">
    <property type="entry name" value="CoiA_C"/>
    <property type="match status" value="1"/>
</dbReference>
<dbReference type="InterPro" id="IPR021176">
    <property type="entry name" value="Competence-induced_CoiA"/>
</dbReference>
<dbReference type="InterPro" id="IPR010330">
    <property type="entry name" value="CoiA_nuc"/>
</dbReference>
<evidence type="ECO:0000259" key="3">
    <source>
        <dbReference type="Pfam" id="PF25166"/>
    </source>
</evidence>
<evidence type="ECO:0000313" key="4">
    <source>
        <dbReference type="EMBL" id="PWW19135.1"/>
    </source>
</evidence>
<evidence type="ECO:0000313" key="5">
    <source>
        <dbReference type="Proteomes" id="UP000247150"/>
    </source>
</evidence>
<dbReference type="OrthoDB" id="3784230at2"/>
<organism evidence="4 5">
    <name type="scientific">Cytobacillus oceanisediminis</name>
    <dbReference type="NCBI Taxonomy" id="665099"/>
    <lineage>
        <taxon>Bacteria</taxon>
        <taxon>Bacillati</taxon>
        <taxon>Bacillota</taxon>
        <taxon>Bacilli</taxon>
        <taxon>Bacillales</taxon>
        <taxon>Bacillaceae</taxon>
        <taxon>Cytobacillus</taxon>
    </lineage>
</organism>
<name>A0A2V2ZGP4_9BACI</name>
<evidence type="ECO:0000259" key="1">
    <source>
        <dbReference type="Pfam" id="PF06054"/>
    </source>
</evidence>
<feature type="domain" description="Competence protein CoiA nuclease-like" evidence="1">
    <location>
        <begin position="68"/>
        <end position="223"/>
    </location>
</feature>
<evidence type="ECO:0000259" key="2">
    <source>
        <dbReference type="Pfam" id="PF25164"/>
    </source>
</evidence>
<feature type="domain" description="Competence protein CoiA C-terminal" evidence="3">
    <location>
        <begin position="236"/>
        <end position="371"/>
    </location>
</feature>
<sequence length="404" mass="46951">MLIANTKGGERVNLFEKHNLLTLKEFRKQNVFFCPECSEEVVLKIGSKRIPHFSHKKGSECPESYERESEYHINGKLLLYSWLKEKGLDPVLEPYYSDISQRPDIGVNYEGEDYAIEYQCSVISEALFIKRSEAYIQSGIIPIWILAGKNLRRIGKNKISLSGFQYLFLHKTALGNWVIPFFCPITKSFINTHQIVPFTVRNSFSNFDIIPLSHASLKILFDPPHLPGNLSHYEWQREIRQTKNFLSQTRGSFHNKFLQELYSHSLIPSLLPPEIGLPVFHAPYIETSPIQWQGYLFMDVLLKDDVFSFEKMISCFQKRVWKSDIKIRKLPLVHSGEAVYAVKEYIELLVNLKVLERAGKGLYRKRAPFSASENQTSLLQWEEDFYREKGIIIVDSTKQSIFVK</sequence>